<keyword evidence="4" id="KW-0964">Secreted</keyword>
<evidence type="ECO:0008006" key="12">
    <source>
        <dbReference type="Google" id="ProtNLM"/>
    </source>
</evidence>
<evidence type="ECO:0000256" key="2">
    <source>
        <dbReference type="ARBA" id="ARBA00010047"/>
    </source>
</evidence>
<dbReference type="GO" id="GO:0030510">
    <property type="term" value="P:regulation of BMP signaling pathway"/>
    <property type="evidence" value="ECO:0007669"/>
    <property type="project" value="TreeGrafter"/>
</dbReference>
<dbReference type="Proteomes" id="UP001374579">
    <property type="component" value="Unassembled WGS sequence"/>
</dbReference>
<keyword evidence="6" id="KW-0325">Glycoprotein</keyword>
<sequence length="272" mass="30081">MRTYISFLALLVGVLACMYAVDACNEALCAPLVSKCMLIKCCECDMSDKKNCTCCRACQVCLAKLYTECCSCVGLCPAPDPEDSLYRTSSIESLPDPIPDLFAVLTEVEDPLQRWTTHTYSYNLDSWLFKPSTGYTPELDTYVTDSTATVKDPKLETPDMAGLMGIHNCSTAFFSQCMSIAKCKTSCKSMGASKYRWFHEYGCCQCIGSTCLDYGLNEPNCLRCPSKKEEEDKEKWLPELNDSVGGSEESSVKNLDGEEAVKLLPDIVPDTL</sequence>
<dbReference type="GO" id="GO:0005615">
    <property type="term" value="C:extracellular space"/>
    <property type="evidence" value="ECO:0007669"/>
    <property type="project" value="TreeGrafter"/>
</dbReference>
<evidence type="ECO:0000313" key="11">
    <source>
        <dbReference type="Proteomes" id="UP001374579"/>
    </source>
</evidence>
<dbReference type="InterPro" id="IPR006761">
    <property type="entry name" value="Tsg"/>
</dbReference>
<keyword evidence="11" id="KW-1185">Reference proteome</keyword>
<evidence type="ECO:0000256" key="3">
    <source>
        <dbReference type="ARBA" id="ARBA00022473"/>
    </source>
</evidence>
<dbReference type="Pfam" id="PF04668">
    <property type="entry name" value="Tsg"/>
    <property type="match status" value="1"/>
</dbReference>
<proteinExistence type="inferred from homology"/>
<dbReference type="InterPro" id="IPR057726">
    <property type="entry name" value="Tsg_C"/>
</dbReference>
<dbReference type="PROSITE" id="PS51257">
    <property type="entry name" value="PROKAR_LIPOPROTEIN"/>
    <property type="match status" value="1"/>
</dbReference>
<comment type="similarity">
    <text evidence="2">Belongs to the twisted gastrulation protein family.</text>
</comment>
<dbReference type="AlphaFoldDB" id="A0AAN9BYC2"/>
<evidence type="ECO:0000259" key="8">
    <source>
        <dbReference type="Pfam" id="PF04668"/>
    </source>
</evidence>
<feature type="chain" id="PRO_5042908733" description="Protein twisted gastrulation" evidence="7">
    <location>
        <begin position="24"/>
        <end position="272"/>
    </location>
</feature>
<dbReference type="InterPro" id="IPR057635">
    <property type="entry name" value="Tsg_N"/>
</dbReference>
<comment type="subcellular location">
    <subcellularLocation>
        <location evidence="1">Secreted</location>
    </subcellularLocation>
</comment>
<keyword evidence="3" id="KW-0217">Developmental protein</keyword>
<evidence type="ECO:0000256" key="6">
    <source>
        <dbReference type="ARBA" id="ARBA00023180"/>
    </source>
</evidence>
<evidence type="ECO:0000256" key="7">
    <source>
        <dbReference type="SAM" id="SignalP"/>
    </source>
</evidence>
<evidence type="ECO:0000313" key="10">
    <source>
        <dbReference type="EMBL" id="KAK7114097.1"/>
    </source>
</evidence>
<dbReference type="Pfam" id="PF23782">
    <property type="entry name" value="Tsg_N"/>
    <property type="match status" value="1"/>
</dbReference>
<gene>
    <name evidence="10" type="ORF">V1264_000217</name>
</gene>
<evidence type="ECO:0000256" key="4">
    <source>
        <dbReference type="ARBA" id="ARBA00022525"/>
    </source>
</evidence>
<name>A0AAN9BYC2_9CAEN</name>
<dbReference type="EMBL" id="JBAMIC010000001">
    <property type="protein sequence ID" value="KAK7114097.1"/>
    <property type="molecule type" value="Genomic_DNA"/>
</dbReference>
<reference evidence="10 11" key="1">
    <citation type="submission" date="2024-02" db="EMBL/GenBank/DDBJ databases">
        <title>Chromosome-scale genome assembly of the rough periwinkle Littorina saxatilis.</title>
        <authorList>
            <person name="De Jode A."/>
            <person name="Faria R."/>
            <person name="Formenti G."/>
            <person name="Sims Y."/>
            <person name="Smith T.P."/>
            <person name="Tracey A."/>
            <person name="Wood J.M.D."/>
            <person name="Zagrodzka Z.B."/>
            <person name="Johannesson K."/>
            <person name="Butlin R.K."/>
            <person name="Leder E.H."/>
        </authorList>
    </citation>
    <scope>NUCLEOTIDE SEQUENCE [LARGE SCALE GENOMIC DNA]</scope>
    <source>
        <strain evidence="10">Snail1</strain>
        <tissue evidence="10">Muscle</tissue>
    </source>
</reference>
<evidence type="ECO:0000256" key="5">
    <source>
        <dbReference type="ARBA" id="ARBA00022729"/>
    </source>
</evidence>
<organism evidence="10 11">
    <name type="scientific">Littorina saxatilis</name>
    <dbReference type="NCBI Taxonomy" id="31220"/>
    <lineage>
        <taxon>Eukaryota</taxon>
        <taxon>Metazoa</taxon>
        <taxon>Spiralia</taxon>
        <taxon>Lophotrochozoa</taxon>
        <taxon>Mollusca</taxon>
        <taxon>Gastropoda</taxon>
        <taxon>Caenogastropoda</taxon>
        <taxon>Littorinimorpha</taxon>
        <taxon>Littorinoidea</taxon>
        <taxon>Littorinidae</taxon>
        <taxon>Littorina</taxon>
    </lineage>
</organism>
<evidence type="ECO:0000256" key="1">
    <source>
        <dbReference type="ARBA" id="ARBA00004613"/>
    </source>
</evidence>
<dbReference type="PANTHER" id="PTHR12312:SF16">
    <property type="entry name" value="TWISTED GASTRULATION PROTEIN HOMOLOG 1-A-RELATED"/>
    <property type="match status" value="1"/>
</dbReference>
<accession>A0AAN9BYC2</accession>
<dbReference type="PANTHER" id="PTHR12312">
    <property type="entry name" value="TWISTED GASTRULATION PROTEIN HOMOLOG 1-A-RELATED"/>
    <property type="match status" value="1"/>
</dbReference>
<comment type="caution">
    <text evidence="10">The sequence shown here is derived from an EMBL/GenBank/DDBJ whole genome shotgun (WGS) entry which is preliminary data.</text>
</comment>
<protein>
    <recommendedName>
        <fullName evidence="12">Protein twisted gastrulation</fullName>
    </recommendedName>
</protein>
<keyword evidence="5 7" id="KW-0732">Signal</keyword>
<feature type="domain" description="Tsg C-terminal" evidence="8">
    <location>
        <begin position="86"/>
        <end position="225"/>
    </location>
</feature>
<evidence type="ECO:0000259" key="9">
    <source>
        <dbReference type="Pfam" id="PF23782"/>
    </source>
</evidence>
<feature type="domain" description="Tsg N-terminal" evidence="9">
    <location>
        <begin position="23"/>
        <end position="79"/>
    </location>
</feature>
<feature type="signal peptide" evidence="7">
    <location>
        <begin position="1"/>
        <end position="23"/>
    </location>
</feature>